<name>A0ACB9HMD0_9ASTR</name>
<evidence type="ECO:0000313" key="1">
    <source>
        <dbReference type="EMBL" id="KAI3797108.1"/>
    </source>
</evidence>
<proteinExistence type="predicted"/>
<reference evidence="2" key="1">
    <citation type="journal article" date="2022" name="Mol. Ecol. Resour.">
        <title>The genomes of chicory, endive, great burdock and yacon provide insights into Asteraceae palaeo-polyploidization history and plant inulin production.</title>
        <authorList>
            <person name="Fan W."/>
            <person name="Wang S."/>
            <person name="Wang H."/>
            <person name="Wang A."/>
            <person name="Jiang F."/>
            <person name="Liu H."/>
            <person name="Zhao H."/>
            <person name="Xu D."/>
            <person name="Zhang Y."/>
        </authorList>
    </citation>
    <scope>NUCLEOTIDE SEQUENCE [LARGE SCALE GENOMIC DNA]</scope>
    <source>
        <strain evidence="2">cv. Yunnan</strain>
    </source>
</reference>
<comment type="caution">
    <text evidence="1">The sequence shown here is derived from an EMBL/GenBank/DDBJ whole genome shotgun (WGS) entry which is preliminary data.</text>
</comment>
<organism evidence="1 2">
    <name type="scientific">Smallanthus sonchifolius</name>
    <dbReference type="NCBI Taxonomy" id="185202"/>
    <lineage>
        <taxon>Eukaryota</taxon>
        <taxon>Viridiplantae</taxon>
        <taxon>Streptophyta</taxon>
        <taxon>Embryophyta</taxon>
        <taxon>Tracheophyta</taxon>
        <taxon>Spermatophyta</taxon>
        <taxon>Magnoliopsida</taxon>
        <taxon>eudicotyledons</taxon>
        <taxon>Gunneridae</taxon>
        <taxon>Pentapetalae</taxon>
        <taxon>asterids</taxon>
        <taxon>campanulids</taxon>
        <taxon>Asterales</taxon>
        <taxon>Asteraceae</taxon>
        <taxon>Asteroideae</taxon>
        <taxon>Heliantheae alliance</taxon>
        <taxon>Millerieae</taxon>
        <taxon>Smallanthus</taxon>
    </lineage>
</organism>
<sequence>MPVRVTRATTSCMKVDCISTYERNGGKRNWKAWWGPYRWSYRRPKWWAWQDPARQEYSDERSAHIEPTVSVHGTEQTQVEEQPFTFEPEVRAAIAREFTELMKTSLPGLLAEALKKVNGECGSNTATGAQNNETDNAPPARGCDYKSFKACDPPVLTGKKDAVATFDWVIRMEAAIRLSECRMDQVVKFAANS</sequence>
<keyword evidence="2" id="KW-1185">Reference proteome</keyword>
<accession>A0ACB9HMD0</accession>
<evidence type="ECO:0000313" key="2">
    <source>
        <dbReference type="Proteomes" id="UP001056120"/>
    </source>
</evidence>
<reference evidence="1 2" key="2">
    <citation type="journal article" date="2022" name="Mol. Ecol. Resour.">
        <title>The genomes of chicory, endive, great burdock and yacon provide insights into Asteraceae paleo-polyploidization history and plant inulin production.</title>
        <authorList>
            <person name="Fan W."/>
            <person name="Wang S."/>
            <person name="Wang H."/>
            <person name="Wang A."/>
            <person name="Jiang F."/>
            <person name="Liu H."/>
            <person name="Zhao H."/>
            <person name="Xu D."/>
            <person name="Zhang Y."/>
        </authorList>
    </citation>
    <scope>NUCLEOTIDE SEQUENCE [LARGE SCALE GENOMIC DNA]</scope>
    <source>
        <strain evidence="2">cv. Yunnan</strain>
        <tissue evidence="1">Leaves</tissue>
    </source>
</reference>
<gene>
    <name evidence="1" type="ORF">L1987_39800</name>
</gene>
<dbReference type="EMBL" id="CM042029">
    <property type="protein sequence ID" value="KAI3797108.1"/>
    <property type="molecule type" value="Genomic_DNA"/>
</dbReference>
<dbReference type="Proteomes" id="UP001056120">
    <property type="component" value="Linkage Group LG12"/>
</dbReference>
<protein>
    <submittedName>
        <fullName evidence="1">Uncharacterized protein</fullName>
    </submittedName>
</protein>